<dbReference type="EMBL" id="CP038484">
    <property type="protein sequence ID" value="QFZ25508.1"/>
    <property type="molecule type" value="Genomic_DNA"/>
</dbReference>
<proteinExistence type="predicted"/>
<protein>
    <submittedName>
        <fullName evidence="1">Zinc transporter protein</fullName>
    </submittedName>
</protein>
<evidence type="ECO:0000313" key="1">
    <source>
        <dbReference type="EMBL" id="QFZ25508.1"/>
    </source>
</evidence>
<organism evidence="1 2">
    <name type="scientific">Clavispora lusitaniae</name>
    <name type="common">Candida lusitaniae</name>
    <dbReference type="NCBI Taxonomy" id="36911"/>
    <lineage>
        <taxon>Eukaryota</taxon>
        <taxon>Fungi</taxon>
        <taxon>Dikarya</taxon>
        <taxon>Ascomycota</taxon>
        <taxon>Saccharomycotina</taxon>
        <taxon>Pichiomycetes</taxon>
        <taxon>Metschnikowiaceae</taxon>
        <taxon>Clavispora</taxon>
    </lineage>
</organism>
<dbReference type="Proteomes" id="UP000326582">
    <property type="component" value="Chromosome 1"/>
</dbReference>
<sequence>MLTFFKVLVSALFMGLAAYGFALVPLKVAIPVQKLGLVSSLGMGILVGTVLCLVIPEGVETLYEAVEGSEYDPSFCIGMSLLAGFALMFVLDNCSLRFELSSDSNNSEWRRKLVSVATSTLTVGLLSHSFVDGIALGTSFLNGDTSFELLFFFVIIIHKLPTAMSLSVVLLQEGLPAEMCQFHALLFSLSTPLASILTYTIAICFDVKSLFAVGCLLLISAGTFLYSVMHVMNEITHKADYSPMEEQRPESMSRSQLLLAALGMVVPVAFAQLG</sequence>
<gene>
    <name evidence="1" type="ORF">EJF14_10604</name>
</gene>
<keyword evidence="2" id="KW-1185">Reference proteome</keyword>
<accession>A0ACD0WE13</accession>
<name>A0ACD0WE13_CLALS</name>
<evidence type="ECO:0000313" key="2">
    <source>
        <dbReference type="Proteomes" id="UP000326582"/>
    </source>
</evidence>
<reference evidence="2" key="1">
    <citation type="journal article" date="2019" name="MBio">
        <title>Comparative genomics for the elucidation of multidrug resistance (MDR) in Candida lusitaniae.</title>
        <authorList>
            <person name="Kannan A."/>
            <person name="Asner S.A."/>
            <person name="Trachsel E."/>
            <person name="Kelly S."/>
            <person name="Parker J."/>
            <person name="Sanglard D."/>
        </authorList>
    </citation>
    <scope>NUCLEOTIDE SEQUENCE [LARGE SCALE GENOMIC DNA]</scope>
    <source>
        <strain evidence="2">P1</strain>
    </source>
</reference>